<dbReference type="Proteomes" id="UP001140949">
    <property type="component" value="Unassembled WGS sequence"/>
</dbReference>
<proteinExistence type="predicted"/>
<accession>A0AAX6HFF4</accession>
<keyword evidence="2" id="KW-1185">Reference proteome</keyword>
<gene>
    <name evidence="1" type="ORF">M6B38_315275</name>
</gene>
<comment type="caution">
    <text evidence="1">The sequence shown here is derived from an EMBL/GenBank/DDBJ whole genome shotgun (WGS) entry which is preliminary data.</text>
</comment>
<evidence type="ECO:0000313" key="2">
    <source>
        <dbReference type="Proteomes" id="UP001140949"/>
    </source>
</evidence>
<name>A0AAX6HFF4_IRIPA</name>
<dbReference type="EMBL" id="JANAVB010010000">
    <property type="protein sequence ID" value="KAJ6839367.1"/>
    <property type="molecule type" value="Genomic_DNA"/>
</dbReference>
<reference evidence="1" key="1">
    <citation type="journal article" date="2023" name="GigaByte">
        <title>Genome assembly of the bearded iris, Iris pallida Lam.</title>
        <authorList>
            <person name="Bruccoleri R.E."/>
            <person name="Oakeley E.J."/>
            <person name="Faust A.M.E."/>
            <person name="Altorfer M."/>
            <person name="Dessus-Babus S."/>
            <person name="Burckhardt D."/>
            <person name="Oertli M."/>
            <person name="Naumann U."/>
            <person name="Petersen F."/>
            <person name="Wong J."/>
        </authorList>
    </citation>
    <scope>NUCLEOTIDE SEQUENCE</scope>
    <source>
        <strain evidence="1">GSM-AAB239-AS_SAM_17_03QT</strain>
    </source>
</reference>
<reference evidence="1" key="2">
    <citation type="submission" date="2023-04" db="EMBL/GenBank/DDBJ databases">
        <authorList>
            <person name="Bruccoleri R.E."/>
            <person name="Oakeley E.J."/>
            <person name="Faust A.-M."/>
            <person name="Dessus-Babus S."/>
            <person name="Altorfer M."/>
            <person name="Burckhardt D."/>
            <person name="Oertli M."/>
            <person name="Naumann U."/>
            <person name="Petersen F."/>
            <person name="Wong J."/>
        </authorList>
    </citation>
    <scope>NUCLEOTIDE SEQUENCE</scope>
    <source>
        <strain evidence="1">GSM-AAB239-AS_SAM_17_03QT</strain>
        <tissue evidence="1">Leaf</tissue>
    </source>
</reference>
<protein>
    <submittedName>
        <fullName evidence="1">Uncharacterized protein</fullName>
    </submittedName>
</protein>
<organism evidence="1 2">
    <name type="scientific">Iris pallida</name>
    <name type="common">Sweet iris</name>
    <dbReference type="NCBI Taxonomy" id="29817"/>
    <lineage>
        <taxon>Eukaryota</taxon>
        <taxon>Viridiplantae</taxon>
        <taxon>Streptophyta</taxon>
        <taxon>Embryophyta</taxon>
        <taxon>Tracheophyta</taxon>
        <taxon>Spermatophyta</taxon>
        <taxon>Magnoliopsida</taxon>
        <taxon>Liliopsida</taxon>
        <taxon>Asparagales</taxon>
        <taxon>Iridaceae</taxon>
        <taxon>Iridoideae</taxon>
        <taxon>Irideae</taxon>
        <taxon>Iris</taxon>
    </lineage>
</organism>
<evidence type="ECO:0000313" key="1">
    <source>
        <dbReference type="EMBL" id="KAJ6839367.1"/>
    </source>
</evidence>
<dbReference type="AlphaFoldDB" id="A0AAX6HFF4"/>
<sequence>MQYYSRASKARQVHRLDLYFVFLSYIHVSCSHVGHEIHTIVLYLVHCIVSHYLLRGLEKILAFV</sequence>